<dbReference type="GO" id="GO:0003886">
    <property type="term" value="F:DNA (cytosine-5-)-methyltransferase activity"/>
    <property type="evidence" value="ECO:0007669"/>
    <property type="project" value="UniProtKB-EC"/>
</dbReference>
<dbReference type="PRINTS" id="PR00105">
    <property type="entry name" value="C5METTRFRASE"/>
</dbReference>
<comment type="similarity">
    <text evidence="5 6">Belongs to the class I-like SAM-binding methyltransferase superfamily. C5-methyltransferase family.</text>
</comment>
<organism evidence="8 9">
    <name type="scientific">Dolichospermum planctonicum</name>
    <dbReference type="NCBI Taxonomy" id="136072"/>
    <lineage>
        <taxon>Bacteria</taxon>
        <taxon>Bacillati</taxon>
        <taxon>Cyanobacteriota</taxon>
        <taxon>Cyanophyceae</taxon>
        <taxon>Nostocales</taxon>
        <taxon>Aphanizomenonaceae</taxon>
        <taxon>Dolichospermum</taxon>
    </lineage>
</organism>
<dbReference type="Pfam" id="PF00145">
    <property type="entry name" value="DNA_methylase"/>
    <property type="match status" value="1"/>
</dbReference>
<dbReference type="Gene3D" id="3.40.50.150">
    <property type="entry name" value="Vaccinia Virus protein VP39"/>
    <property type="match status" value="1"/>
</dbReference>
<evidence type="ECO:0000313" key="9">
    <source>
        <dbReference type="Proteomes" id="UP000299367"/>
    </source>
</evidence>
<dbReference type="CDD" id="cd00315">
    <property type="entry name" value="Cyt_C5_DNA_methylase"/>
    <property type="match status" value="1"/>
</dbReference>
<dbReference type="InterPro" id="IPR050750">
    <property type="entry name" value="C5-MTase"/>
</dbReference>
<evidence type="ECO:0000256" key="2">
    <source>
        <dbReference type="ARBA" id="ARBA00022679"/>
    </source>
</evidence>
<accession>A0A480ADY9</accession>
<proteinExistence type="inferred from homology"/>
<keyword evidence="2 5" id="KW-0808">Transferase</keyword>
<dbReference type="NCBIfam" id="TIGR00675">
    <property type="entry name" value="dcm"/>
    <property type="match status" value="1"/>
</dbReference>
<dbReference type="Proteomes" id="UP000299367">
    <property type="component" value="Unassembled WGS sequence"/>
</dbReference>
<dbReference type="EC" id="2.1.1.37" evidence="7"/>
<comment type="catalytic activity">
    <reaction evidence="7">
        <text>a 2'-deoxycytidine in DNA + S-adenosyl-L-methionine = a 5-methyl-2'-deoxycytidine in DNA + S-adenosyl-L-homocysteine + H(+)</text>
        <dbReference type="Rhea" id="RHEA:13681"/>
        <dbReference type="Rhea" id="RHEA-COMP:11369"/>
        <dbReference type="Rhea" id="RHEA-COMP:11370"/>
        <dbReference type="ChEBI" id="CHEBI:15378"/>
        <dbReference type="ChEBI" id="CHEBI:57856"/>
        <dbReference type="ChEBI" id="CHEBI:59789"/>
        <dbReference type="ChEBI" id="CHEBI:85452"/>
        <dbReference type="ChEBI" id="CHEBI:85454"/>
        <dbReference type="EC" id="2.1.1.37"/>
    </reaction>
</comment>
<keyword evidence="4" id="KW-0680">Restriction system</keyword>
<gene>
    <name evidence="8" type="primary">ngoBI_2</name>
    <name evidence="8" type="ORF">NIES80_30990</name>
</gene>
<dbReference type="InterPro" id="IPR001525">
    <property type="entry name" value="C5_MeTfrase"/>
</dbReference>
<dbReference type="GO" id="GO:0009307">
    <property type="term" value="P:DNA restriction-modification system"/>
    <property type="evidence" value="ECO:0007669"/>
    <property type="project" value="UniProtKB-KW"/>
</dbReference>
<keyword evidence="3 5" id="KW-0949">S-adenosyl-L-methionine</keyword>
<protein>
    <recommendedName>
        <fullName evidence="7">Cytosine-specific methyltransferase</fullName>
        <ecNumber evidence="7">2.1.1.37</ecNumber>
    </recommendedName>
</protein>
<dbReference type="PROSITE" id="PS00094">
    <property type="entry name" value="C5_MTASE_1"/>
    <property type="match status" value="1"/>
</dbReference>
<dbReference type="GO" id="GO:0032259">
    <property type="term" value="P:methylation"/>
    <property type="evidence" value="ECO:0007669"/>
    <property type="project" value="UniProtKB-KW"/>
</dbReference>
<dbReference type="InterPro" id="IPR018117">
    <property type="entry name" value="C5_DNA_meth_AS"/>
</dbReference>
<comment type="caution">
    <text evidence="8">The sequence shown here is derived from an EMBL/GenBank/DDBJ whole genome shotgun (WGS) entry which is preliminary data.</text>
</comment>
<dbReference type="RefSeq" id="WP_137908875.1">
    <property type="nucleotide sequence ID" value="NZ_BJCF01000039.1"/>
</dbReference>
<feature type="active site" evidence="5">
    <location>
        <position position="77"/>
    </location>
</feature>
<dbReference type="AlphaFoldDB" id="A0A480ADY9"/>
<evidence type="ECO:0000313" key="8">
    <source>
        <dbReference type="EMBL" id="GCL43385.1"/>
    </source>
</evidence>
<name>A0A480ADY9_9CYAN</name>
<dbReference type="InterPro" id="IPR029063">
    <property type="entry name" value="SAM-dependent_MTases_sf"/>
</dbReference>
<dbReference type="PROSITE" id="PS51679">
    <property type="entry name" value="SAM_MT_C5"/>
    <property type="match status" value="1"/>
</dbReference>
<evidence type="ECO:0000256" key="3">
    <source>
        <dbReference type="ARBA" id="ARBA00022691"/>
    </source>
</evidence>
<dbReference type="OrthoDB" id="9813719at2"/>
<keyword evidence="1 5" id="KW-0489">Methyltransferase</keyword>
<dbReference type="PANTHER" id="PTHR46098">
    <property type="entry name" value="TRNA (CYTOSINE(38)-C(5))-METHYLTRANSFERASE"/>
    <property type="match status" value="1"/>
</dbReference>
<evidence type="ECO:0000256" key="1">
    <source>
        <dbReference type="ARBA" id="ARBA00022603"/>
    </source>
</evidence>
<evidence type="ECO:0000256" key="4">
    <source>
        <dbReference type="ARBA" id="ARBA00022747"/>
    </source>
</evidence>
<evidence type="ECO:0000256" key="7">
    <source>
        <dbReference type="RuleBase" id="RU000417"/>
    </source>
</evidence>
<evidence type="ECO:0000256" key="6">
    <source>
        <dbReference type="RuleBase" id="RU000416"/>
    </source>
</evidence>
<evidence type="ECO:0000256" key="5">
    <source>
        <dbReference type="PROSITE-ProRule" id="PRU01016"/>
    </source>
</evidence>
<dbReference type="SUPFAM" id="SSF53335">
    <property type="entry name" value="S-adenosyl-L-methionine-dependent methyltransferases"/>
    <property type="match status" value="1"/>
</dbReference>
<sequence>MIKFIDLFCGTGGFRIAVEMICNQYNISSQCVFSSDIDIDSQKIYTANFGETPAGDITKINENDIPEHDILLAGFPCQPFSICGELKGFADTRGTLFFDIARIIQAKKPTAFILENVKQLQGHQQGKTLKIIIDNLQDLGYYTDYKIVNALNFGLPQKRERILIIGFKNQHHYENFKWPLIKIPMQPLSTILENSVSDFYYASEKIRQNRLQKVKPNQQDDQPTIWHENKSGNISVYPYSCALRAGASYNYLLVNGERRLTEREMLRLQGFPEYYQVVGSYQTMRKLTGNAIAIPCVASVIDVMINLMVTKSIKSSVSKNPLFHQLNLFENNSSISKNYVHNSRS</sequence>
<reference evidence="9" key="1">
    <citation type="submission" date="2019-02" db="EMBL/GenBank/DDBJ databases">
        <title>Draft genome sequence of Dolichospermum planctonicum NIES-80.</title>
        <authorList>
            <person name="Yamaguchi H."/>
            <person name="Suzuki S."/>
            <person name="Kawachi M."/>
        </authorList>
    </citation>
    <scope>NUCLEOTIDE SEQUENCE [LARGE SCALE GENOMIC DNA]</scope>
    <source>
        <strain evidence="9">NIES-80</strain>
    </source>
</reference>
<dbReference type="EMBL" id="BJCF01000039">
    <property type="protein sequence ID" value="GCL43385.1"/>
    <property type="molecule type" value="Genomic_DNA"/>
</dbReference>
<dbReference type="PANTHER" id="PTHR46098:SF1">
    <property type="entry name" value="TRNA (CYTOSINE(38)-C(5))-METHYLTRANSFERASE"/>
    <property type="match status" value="1"/>
</dbReference>
<dbReference type="Gene3D" id="3.90.120.10">
    <property type="entry name" value="DNA Methylase, subunit A, domain 2"/>
    <property type="match status" value="1"/>
</dbReference>